<name>A0A7G3PIJ1_9CAUD</name>
<proteinExistence type="predicted"/>
<accession>A0A7G3PIJ1</accession>
<reference evidence="1 2" key="1">
    <citation type="journal article" date="2020" name="Viruses">
        <title>Characterization of vB_StuS_MMDA13, a Newly Discovered Bacteriophage Infecting the Agar-Degrading Species Sphingomonas turrisvirgatae.</title>
        <authorList>
            <person name="Marmo P."/>
            <person name="Thaller M.C."/>
            <person name="Di Lallo G."/>
            <person name="Henrici De Angelis L."/>
            <person name="Poerio N."/>
            <person name="De Santis F."/>
            <person name="Fraziano M."/>
            <person name="Migliore L."/>
            <person name="D'Andrea M.M."/>
        </authorList>
    </citation>
    <scope>NUCLEOTIDE SEQUENCE [LARGE SCALE GENOMIC DNA]</scope>
</reference>
<organism evidence="1 2">
    <name type="scientific">Sphingomonas phage vB_StuS_MMDA13</name>
    <dbReference type="NCBI Taxonomy" id="2686378"/>
    <lineage>
        <taxon>Viruses</taxon>
        <taxon>Duplodnaviria</taxon>
        <taxon>Heunggongvirae</taxon>
        <taxon>Uroviricota</taxon>
        <taxon>Caudoviricetes</taxon>
        <taxon>Queuovirinae</taxon>
        <taxon>Torvergatavirus</taxon>
        <taxon>Torvergatavirus MMDA13</taxon>
    </lineage>
</organism>
<protein>
    <submittedName>
        <fullName evidence="1">Uncharacterized protein</fullName>
    </submittedName>
</protein>
<sequence length="59" mass="6626">MRVSCTIETRRLPSGRLEVLLQRDTGFGVGGKSHRELFEMEGPEADKLEDHVRRLATSG</sequence>
<evidence type="ECO:0000313" key="2">
    <source>
        <dbReference type="Proteomes" id="UP000515820"/>
    </source>
</evidence>
<keyword evidence="2" id="KW-1185">Reference proteome</keyword>
<dbReference type="Proteomes" id="UP000515820">
    <property type="component" value="Segment"/>
</dbReference>
<dbReference type="EMBL" id="MN820898">
    <property type="protein sequence ID" value="QHB80507.1"/>
    <property type="molecule type" value="Genomic_DNA"/>
</dbReference>
<gene>
    <name evidence="1" type="ORF">MMDA13_gp74</name>
</gene>
<evidence type="ECO:0000313" key="1">
    <source>
        <dbReference type="EMBL" id="QHB80507.1"/>
    </source>
</evidence>